<evidence type="ECO:0000313" key="2">
    <source>
        <dbReference type="Proteomes" id="UP001480955"/>
    </source>
</evidence>
<reference evidence="1 2" key="1">
    <citation type="submission" date="2024-06" db="EMBL/GenBank/DDBJ databases">
        <authorList>
            <person name="Campbell A.G."/>
        </authorList>
    </citation>
    <scope>NUCLEOTIDE SEQUENCE [LARGE SCALE GENOMIC DNA]</scope>
    <source>
        <strain evidence="1 2">EM12</strain>
    </source>
</reference>
<dbReference type="Proteomes" id="UP001480955">
    <property type="component" value="Unassembled WGS sequence"/>
</dbReference>
<accession>A0ABV1QTX2</accession>
<sequence length="41" mass="4127">MPTTLIGPDPDARLTAHMPLIGGGDIAALEAVARDGRSATP</sequence>
<organism evidence="1 2">
    <name type="scientific">Methylorubrum podarium</name>
    <dbReference type="NCBI Taxonomy" id="200476"/>
    <lineage>
        <taxon>Bacteria</taxon>
        <taxon>Pseudomonadati</taxon>
        <taxon>Pseudomonadota</taxon>
        <taxon>Alphaproteobacteria</taxon>
        <taxon>Hyphomicrobiales</taxon>
        <taxon>Methylobacteriaceae</taxon>
        <taxon>Methylorubrum</taxon>
    </lineage>
</organism>
<proteinExistence type="predicted"/>
<dbReference type="EMBL" id="JBELQE010000123">
    <property type="protein sequence ID" value="MER2252870.1"/>
    <property type="molecule type" value="Genomic_DNA"/>
</dbReference>
<comment type="caution">
    <text evidence="1">The sequence shown here is derived from an EMBL/GenBank/DDBJ whole genome shotgun (WGS) entry which is preliminary data.</text>
</comment>
<protein>
    <submittedName>
        <fullName evidence="1">Uncharacterized protein</fullName>
    </submittedName>
</protein>
<gene>
    <name evidence="1" type="ORF">ABS772_23395</name>
</gene>
<name>A0ABV1QTX2_9HYPH</name>
<dbReference type="RefSeq" id="WP_350397085.1">
    <property type="nucleotide sequence ID" value="NZ_JBELQE010000123.1"/>
</dbReference>
<keyword evidence="2" id="KW-1185">Reference proteome</keyword>
<evidence type="ECO:0000313" key="1">
    <source>
        <dbReference type="EMBL" id="MER2252870.1"/>
    </source>
</evidence>